<evidence type="ECO:0000313" key="1">
    <source>
        <dbReference type="EMBL" id="LAA41536.1"/>
    </source>
</evidence>
<reference evidence="1" key="1">
    <citation type="submission" date="2017-07" db="EMBL/GenBank/DDBJ databases">
        <authorList>
            <person name="Mikheyev A."/>
            <person name="Grau M."/>
        </authorList>
    </citation>
    <scope>NUCLEOTIDE SEQUENCE</scope>
    <source>
        <tissue evidence="1">Venom_gland</tissue>
    </source>
</reference>
<name>A0A2D4F2Q6_MICCO</name>
<protein>
    <submittedName>
        <fullName evidence="1">Uncharacterized protein</fullName>
    </submittedName>
</protein>
<dbReference type="EMBL" id="IACJ01043698">
    <property type="protein sequence ID" value="LAA41536.1"/>
    <property type="molecule type" value="Transcribed_RNA"/>
</dbReference>
<proteinExistence type="predicted"/>
<reference evidence="1" key="2">
    <citation type="submission" date="2017-11" db="EMBL/GenBank/DDBJ databases">
        <title>Coralsnake Venomics: Analyses of Venom Gland Transcriptomes and Proteomes of Six Brazilian Taxa.</title>
        <authorList>
            <person name="Aird S.D."/>
            <person name="Jorge da Silva N."/>
            <person name="Qiu L."/>
            <person name="Villar-Briones A."/>
            <person name="Aparecida-Saddi V."/>
            <person name="Campos-Telles M.P."/>
            <person name="Grau M."/>
            <person name="Mikheyev A.S."/>
        </authorList>
    </citation>
    <scope>NUCLEOTIDE SEQUENCE</scope>
    <source>
        <tissue evidence="1">Venom_gland</tissue>
    </source>
</reference>
<accession>A0A2D4F2Q6</accession>
<organism evidence="1">
    <name type="scientific">Micrurus corallinus</name>
    <name type="common">Brazilian coral snake</name>
    <dbReference type="NCBI Taxonomy" id="54390"/>
    <lineage>
        <taxon>Eukaryota</taxon>
        <taxon>Metazoa</taxon>
        <taxon>Chordata</taxon>
        <taxon>Craniata</taxon>
        <taxon>Vertebrata</taxon>
        <taxon>Euteleostomi</taxon>
        <taxon>Lepidosauria</taxon>
        <taxon>Squamata</taxon>
        <taxon>Bifurcata</taxon>
        <taxon>Unidentata</taxon>
        <taxon>Episquamata</taxon>
        <taxon>Toxicofera</taxon>
        <taxon>Serpentes</taxon>
        <taxon>Colubroidea</taxon>
        <taxon>Elapidae</taxon>
        <taxon>Elapinae</taxon>
        <taxon>Micrurus</taxon>
    </lineage>
</organism>
<sequence>MELERQMNICERRLAPKNCRTEEIFDKRAEAFCLIEGGTAKLEEQELNTKVHCIISKGLSYYKAIYDEKKKRSVQTFRITELKGTLGVFWFNPLLKQEGLYYFRQVVFQF</sequence>
<dbReference type="AlphaFoldDB" id="A0A2D4F2Q6"/>